<evidence type="ECO:0000256" key="4">
    <source>
        <dbReference type="ARBA" id="ARBA00023136"/>
    </source>
</evidence>
<feature type="transmembrane region" description="Helical" evidence="6">
    <location>
        <begin position="147"/>
        <end position="169"/>
    </location>
</feature>
<evidence type="ECO:0000256" key="5">
    <source>
        <dbReference type="SAM" id="MobiDB-lite"/>
    </source>
</evidence>
<keyword evidence="4 6" id="KW-0472">Membrane</keyword>
<feature type="transmembrane region" description="Helical" evidence="6">
    <location>
        <begin position="489"/>
        <end position="508"/>
    </location>
</feature>
<comment type="caution">
    <text evidence="7">The sequence shown here is derived from an EMBL/GenBank/DDBJ whole genome shotgun (WGS) entry which is preliminary data.</text>
</comment>
<dbReference type="OrthoDB" id="194139at2759"/>
<feature type="transmembrane region" description="Helical" evidence="6">
    <location>
        <begin position="357"/>
        <end position="383"/>
    </location>
</feature>
<feature type="transmembrane region" description="Helical" evidence="6">
    <location>
        <begin position="420"/>
        <end position="441"/>
    </location>
</feature>
<evidence type="ECO:0000256" key="2">
    <source>
        <dbReference type="ARBA" id="ARBA00022692"/>
    </source>
</evidence>
<name>A0A8K0SNM1_9HYPO</name>
<evidence type="ECO:0000256" key="1">
    <source>
        <dbReference type="ARBA" id="ARBA00004141"/>
    </source>
</evidence>
<evidence type="ECO:0000256" key="6">
    <source>
        <dbReference type="SAM" id="Phobius"/>
    </source>
</evidence>
<keyword evidence="2 6" id="KW-0812">Transmembrane</keyword>
<sequence length="520" mass="56271">MDARPSVGDDNDDAQESYFDGALSPDARLPQETTPLLPAAPASAAGPSKSFRRIVVAMCILFLFIAQVSVFLMDPPSQAIAEDIICRGKFPDHTLGVWGMADARCKGPEVQKTLAMVRSWQLATNNLIPVLVQIPFGLLADKYGRRPVLFLSFAGYVLHVAWIMIVLLFPNVFSIWAILFASLAYIIGGGGQMVVAMLYTIVSDVTAPEDRAKNFFVIEAISLILHVAINPITALLIHVNPWVPMWLGFILLLLGELATLLVPETLHLAQAAAETQGGVSAAATDDADDEDAMAKGGPWKKVREESARVWHFIIRSKHVSVLILAYSLVECCNNGFLNNLLQYMAKRYNWDWSTATFMSTFGFIACVVVLLVVLPIASTVLTTHGQRSPLGRDLWLSRASALFIAAGSLLVSVATTPWVLVIALITWSFGSGFSSICRALLMAVVEPHLAATLNTMIGVCEAAISLASSPVMGWLLARGLEIGGAATGLLYVVLFLLTVVATVVVFCFRPPPEFVQEAVE</sequence>
<feature type="transmembrane region" description="Helical" evidence="6">
    <location>
        <begin position="175"/>
        <end position="202"/>
    </location>
</feature>
<dbReference type="Pfam" id="PF07690">
    <property type="entry name" value="MFS_1"/>
    <property type="match status" value="1"/>
</dbReference>
<protein>
    <submittedName>
        <fullName evidence="7">Major facilitator superfamily domain-containing protein</fullName>
    </submittedName>
</protein>
<dbReference type="Proteomes" id="UP000813444">
    <property type="component" value="Unassembled WGS sequence"/>
</dbReference>
<reference evidence="7" key="1">
    <citation type="journal article" date="2021" name="Nat. Commun.">
        <title>Genetic determinants of endophytism in the Arabidopsis root mycobiome.</title>
        <authorList>
            <person name="Mesny F."/>
            <person name="Miyauchi S."/>
            <person name="Thiergart T."/>
            <person name="Pickel B."/>
            <person name="Atanasova L."/>
            <person name="Karlsson M."/>
            <person name="Huettel B."/>
            <person name="Barry K.W."/>
            <person name="Haridas S."/>
            <person name="Chen C."/>
            <person name="Bauer D."/>
            <person name="Andreopoulos W."/>
            <person name="Pangilinan J."/>
            <person name="LaButti K."/>
            <person name="Riley R."/>
            <person name="Lipzen A."/>
            <person name="Clum A."/>
            <person name="Drula E."/>
            <person name="Henrissat B."/>
            <person name="Kohler A."/>
            <person name="Grigoriev I.V."/>
            <person name="Martin F.M."/>
            <person name="Hacquard S."/>
        </authorList>
    </citation>
    <scope>NUCLEOTIDE SEQUENCE</scope>
    <source>
        <strain evidence="7">MPI-CAGE-CH-0235</strain>
    </source>
</reference>
<comment type="subcellular location">
    <subcellularLocation>
        <location evidence="1">Membrane</location>
        <topology evidence="1">Multi-pass membrane protein</topology>
    </subcellularLocation>
</comment>
<evidence type="ECO:0000313" key="8">
    <source>
        <dbReference type="Proteomes" id="UP000813444"/>
    </source>
</evidence>
<dbReference type="InterPro" id="IPR011701">
    <property type="entry name" value="MFS"/>
</dbReference>
<feature type="transmembrane region" description="Helical" evidence="6">
    <location>
        <begin position="318"/>
        <end position="337"/>
    </location>
</feature>
<feature type="region of interest" description="Disordered" evidence="5">
    <location>
        <begin position="1"/>
        <end position="24"/>
    </location>
</feature>
<accession>A0A8K0SNM1</accession>
<feature type="transmembrane region" description="Helical" evidence="6">
    <location>
        <begin position="54"/>
        <end position="73"/>
    </location>
</feature>
<evidence type="ECO:0000313" key="7">
    <source>
        <dbReference type="EMBL" id="KAH7316840.1"/>
    </source>
</evidence>
<dbReference type="SUPFAM" id="SSF103473">
    <property type="entry name" value="MFS general substrate transporter"/>
    <property type="match status" value="1"/>
</dbReference>
<keyword evidence="8" id="KW-1185">Reference proteome</keyword>
<organism evidence="7 8">
    <name type="scientific">Stachybotrys elegans</name>
    <dbReference type="NCBI Taxonomy" id="80388"/>
    <lineage>
        <taxon>Eukaryota</taxon>
        <taxon>Fungi</taxon>
        <taxon>Dikarya</taxon>
        <taxon>Ascomycota</taxon>
        <taxon>Pezizomycotina</taxon>
        <taxon>Sordariomycetes</taxon>
        <taxon>Hypocreomycetidae</taxon>
        <taxon>Hypocreales</taxon>
        <taxon>Stachybotryaceae</taxon>
        <taxon>Stachybotrys</taxon>
    </lineage>
</organism>
<dbReference type="EMBL" id="JAGPNK010000008">
    <property type="protein sequence ID" value="KAH7316840.1"/>
    <property type="molecule type" value="Genomic_DNA"/>
</dbReference>
<feature type="transmembrane region" description="Helical" evidence="6">
    <location>
        <begin position="395"/>
        <end position="414"/>
    </location>
</feature>
<dbReference type="PANTHER" id="PTHR23507">
    <property type="entry name" value="ZGC:174356"/>
    <property type="match status" value="1"/>
</dbReference>
<feature type="transmembrane region" description="Helical" evidence="6">
    <location>
        <begin position="453"/>
        <end position="477"/>
    </location>
</feature>
<feature type="transmembrane region" description="Helical" evidence="6">
    <location>
        <begin position="243"/>
        <end position="262"/>
    </location>
</feature>
<feature type="transmembrane region" description="Helical" evidence="6">
    <location>
        <begin position="214"/>
        <end position="237"/>
    </location>
</feature>
<dbReference type="GO" id="GO:0022857">
    <property type="term" value="F:transmembrane transporter activity"/>
    <property type="evidence" value="ECO:0007669"/>
    <property type="project" value="InterPro"/>
</dbReference>
<gene>
    <name evidence="7" type="ORF">B0I35DRAFT_393864</name>
</gene>
<evidence type="ECO:0000256" key="3">
    <source>
        <dbReference type="ARBA" id="ARBA00022989"/>
    </source>
</evidence>
<keyword evidence="3 6" id="KW-1133">Transmembrane helix</keyword>
<dbReference type="CDD" id="cd06174">
    <property type="entry name" value="MFS"/>
    <property type="match status" value="1"/>
</dbReference>
<dbReference type="AlphaFoldDB" id="A0A8K0SNM1"/>
<dbReference type="InterPro" id="IPR036259">
    <property type="entry name" value="MFS_trans_sf"/>
</dbReference>
<dbReference type="GO" id="GO:0016020">
    <property type="term" value="C:membrane"/>
    <property type="evidence" value="ECO:0007669"/>
    <property type="project" value="UniProtKB-SubCell"/>
</dbReference>
<dbReference type="PANTHER" id="PTHR23507:SF1">
    <property type="entry name" value="FI18259P1-RELATED"/>
    <property type="match status" value="1"/>
</dbReference>
<proteinExistence type="predicted"/>
<dbReference type="Gene3D" id="1.20.1250.20">
    <property type="entry name" value="MFS general substrate transporter like domains"/>
    <property type="match status" value="1"/>
</dbReference>